<gene>
    <name evidence="2" type="ORF">J2S19_003070</name>
</gene>
<feature type="transmembrane region" description="Helical" evidence="1">
    <location>
        <begin position="97"/>
        <end position="116"/>
    </location>
</feature>
<keyword evidence="1" id="KW-0472">Membrane</keyword>
<dbReference type="EMBL" id="JAUSUD010000015">
    <property type="protein sequence ID" value="MDQ0231785.1"/>
    <property type="molecule type" value="Genomic_DNA"/>
</dbReference>
<dbReference type="RefSeq" id="WP_307343328.1">
    <property type="nucleotide sequence ID" value="NZ_JAUSUD010000015.1"/>
</dbReference>
<proteinExistence type="predicted"/>
<evidence type="ECO:0000313" key="2">
    <source>
        <dbReference type="EMBL" id="MDQ0231785.1"/>
    </source>
</evidence>
<evidence type="ECO:0000313" key="3">
    <source>
        <dbReference type="Proteomes" id="UP001234495"/>
    </source>
</evidence>
<keyword evidence="1" id="KW-0812">Transmembrane</keyword>
<protein>
    <submittedName>
        <fullName evidence="2">Membrane protein</fullName>
    </submittedName>
</protein>
<keyword evidence="1" id="KW-1133">Transmembrane helix</keyword>
<evidence type="ECO:0000256" key="1">
    <source>
        <dbReference type="SAM" id="Phobius"/>
    </source>
</evidence>
<feature type="transmembrane region" description="Helical" evidence="1">
    <location>
        <begin position="7"/>
        <end position="25"/>
    </location>
</feature>
<sequence length="128" mass="14529">MNRLAMLVTTIIFLSFNILLIRDFFPNSSFNNDTLGTILITIIVLGLLSAFFIPDLRKTNNEKVTFKGIILNLCLFVYIILAIISLEIFGGQSRNNISLSNPILLVFLVVHAVKIYSDFRNYKKGKDK</sequence>
<name>A0ABT9ZKP0_9BACI</name>
<reference evidence="2 3" key="1">
    <citation type="submission" date="2023-07" db="EMBL/GenBank/DDBJ databases">
        <title>Genomic Encyclopedia of Type Strains, Phase IV (KMG-IV): sequencing the most valuable type-strain genomes for metagenomic binning, comparative biology and taxonomic classification.</title>
        <authorList>
            <person name="Goeker M."/>
        </authorList>
    </citation>
    <scope>NUCLEOTIDE SEQUENCE [LARGE SCALE GENOMIC DNA]</scope>
    <source>
        <strain evidence="2 3">DSM 29005</strain>
    </source>
</reference>
<comment type="caution">
    <text evidence="2">The sequence shown here is derived from an EMBL/GenBank/DDBJ whole genome shotgun (WGS) entry which is preliminary data.</text>
</comment>
<feature type="transmembrane region" description="Helical" evidence="1">
    <location>
        <begin position="37"/>
        <end position="56"/>
    </location>
</feature>
<organism evidence="2 3">
    <name type="scientific">Metabacillus malikii</name>
    <dbReference type="NCBI Taxonomy" id="1504265"/>
    <lineage>
        <taxon>Bacteria</taxon>
        <taxon>Bacillati</taxon>
        <taxon>Bacillota</taxon>
        <taxon>Bacilli</taxon>
        <taxon>Bacillales</taxon>
        <taxon>Bacillaceae</taxon>
        <taxon>Metabacillus</taxon>
    </lineage>
</organism>
<feature type="transmembrane region" description="Helical" evidence="1">
    <location>
        <begin position="68"/>
        <end position="91"/>
    </location>
</feature>
<accession>A0ABT9ZKP0</accession>
<dbReference type="Proteomes" id="UP001234495">
    <property type="component" value="Unassembled WGS sequence"/>
</dbReference>
<keyword evidence="3" id="KW-1185">Reference proteome</keyword>